<keyword evidence="2" id="KW-0732">Signal</keyword>
<evidence type="ECO:0000256" key="4">
    <source>
        <dbReference type="ARBA" id="ARBA00023157"/>
    </source>
</evidence>
<dbReference type="PROSITE" id="PS50835">
    <property type="entry name" value="IG_LIKE"/>
    <property type="match status" value="1"/>
</dbReference>
<dbReference type="OMA" id="EHNELET"/>
<dbReference type="GO" id="GO:0009897">
    <property type="term" value="C:external side of plasma membrane"/>
    <property type="evidence" value="ECO:0007669"/>
    <property type="project" value="TreeGrafter"/>
</dbReference>
<dbReference type="Pfam" id="PF07654">
    <property type="entry name" value="C1-set"/>
    <property type="match status" value="1"/>
</dbReference>
<evidence type="ECO:0000256" key="1">
    <source>
        <dbReference type="ARBA" id="ARBA00004370"/>
    </source>
</evidence>
<evidence type="ECO:0000313" key="9">
    <source>
        <dbReference type="Proteomes" id="UP000694380"/>
    </source>
</evidence>
<dbReference type="GO" id="GO:0006955">
    <property type="term" value="P:immune response"/>
    <property type="evidence" value="ECO:0007669"/>
    <property type="project" value="TreeGrafter"/>
</dbReference>
<dbReference type="AlphaFoldDB" id="A0A8C3FE00"/>
<evidence type="ECO:0000256" key="3">
    <source>
        <dbReference type="ARBA" id="ARBA00023136"/>
    </source>
</evidence>
<dbReference type="PRINTS" id="PR01638">
    <property type="entry name" value="MHCCLASSI"/>
</dbReference>
<dbReference type="SUPFAM" id="SSF48726">
    <property type="entry name" value="Immunoglobulin"/>
    <property type="match status" value="1"/>
</dbReference>
<dbReference type="FunFam" id="2.60.40.10:FF:000204">
    <property type="entry name" value="Major histocompatibility complex, class I-related protein"/>
    <property type="match status" value="1"/>
</dbReference>
<dbReference type="InterPro" id="IPR011162">
    <property type="entry name" value="MHC_I/II-like_Ag-recog"/>
</dbReference>
<evidence type="ECO:0000313" key="8">
    <source>
        <dbReference type="Ensembl" id="ENSCPBP00000004970.1"/>
    </source>
</evidence>
<dbReference type="InterPro" id="IPR003597">
    <property type="entry name" value="Ig_C1-set"/>
</dbReference>
<dbReference type="PANTHER" id="PTHR16675:SF67">
    <property type="entry name" value="IG-LIKE DOMAIN-CONTAINING PROTEIN"/>
    <property type="match status" value="1"/>
</dbReference>
<protein>
    <recommendedName>
        <fullName evidence="7">Ig-like domain-containing protein</fullName>
    </recommendedName>
</protein>
<organism evidence="8 9">
    <name type="scientific">Chrysemys picta bellii</name>
    <name type="common">Western painted turtle</name>
    <name type="synonym">Emys bellii</name>
    <dbReference type="NCBI Taxonomy" id="8478"/>
    <lineage>
        <taxon>Eukaryota</taxon>
        <taxon>Metazoa</taxon>
        <taxon>Chordata</taxon>
        <taxon>Craniata</taxon>
        <taxon>Vertebrata</taxon>
        <taxon>Euteleostomi</taxon>
        <taxon>Archelosauria</taxon>
        <taxon>Testudinata</taxon>
        <taxon>Testudines</taxon>
        <taxon>Cryptodira</taxon>
        <taxon>Durocryptodira</taxon>
        <taxon>Testudinoidea</taxon>
        <taxon>Emydidae</taxon>
        <taxon>Chrysemys</taxon>
    </lineage>
</organism>
<evidence type="ECO:0000259" key="7">
    <source>
        <dbReference type="PROSITE" id="PS50835"/>
    </source>
</evidence>
<dbReference type="InterPro" id="IPR036179">
    <property type="entry name" value="Ig-like_dom_sf"/>
</dbReference>
<dbReference type="SMART" id="SM00407">
    <property type="entry name" value="IGc1"/>
    <property type="match status" value="1"/>
</dbReference>
<comment type="similarity">
    <text evidence="6">Belongs to the MHC class I family.</text>
</comment>
<sequence>VRLPLHYLMLTGRHSLAVLVTAVTHEDGTHHYFMISKLDDIQIAYYSSDTRELRPTQTWAAQAVGAEYLQEKTRDFWGYEEEAKAETLSAGSELSPSSTGVHTEQLHVGCALSDQAPVDPRFQYAYDGRDFISFDNQTGTWVAAVQPAVPTKQLWETGSKAWTHFVQQYLQSECLGTLQSLVQQGRAVLEQQVPPEVLVSRTDSPDSSITLSCHARGFYPRPIHVSWVRDREDILAEKDSSGILHNADGTYYTQSSLEISPQQQDGHRYACRVEHSSLGEPVFVWGKGGVNGRAQGLGAQPQGSYRDGVRLGHRKVNIPAQHQCELV</sequence>
<keyword evidence="3" id="KW-0472">Membrane</keyword>
<dbReference type="Ensembl" id="ENSCPBT00000006052.1">
    <property type="protein sequence ID" value="ENSCPBP00000004970.1"/>
    <property type="gene ID" value="ENSCPBG00000003967.1"/>
</dbReference>
<feature type="domain" description="Ig-like" evidence="7">
    <location>
        <begin position="195"/>
        <end position="277"/>
    </location>
</feature>
<dbReference type="Pfam" id="PF00129">
    <property type="entry name" value="MHC_I"/>
    <property type="match status" value="1"/>
</dbReference>
<dbReference type="PANTHER" id="PTHR16675">
    <property type="entry name" value="MHC CLASS I-RELATED"/>
    <property type="match status" value="1"/>
</dbReference>
<evidence type="ECO:0000256" key="2">
    <source>
        <dbReference type="ARBA" id="ARBA00022729"/>
    </source>
</evidence>
<dbReference type="GeneTree" id="ENSGT01120000271825"/>
<accession>A0A8C3FE00</accession>
<dbReference type="InterPro" id="IPR003006">
    <property type="entry name" value="Ig/MHC_CS"/>
</dbReference>
<proteinExistence type="inferred from homology"/>
<dbReference type="InterPro" id="IPR013783">
    <property type="entry name" value="Ig-like_fold"/>
</dbReference>
<dbReference type="Proteomes" id="UP000694380">
    <property type="component" value="Unplaced"/>
</dbReference>
<reference evidence="8" key="1">
    <citation type="submission" date="2025-08" db="UniProtKB">
        <authorList>
            <consortium name="Ensembl"/>
        </authorList>
    </citation>
    <scope>IDENTIFICATION</scope>
</reference>
<dbReference type="Gene3D" id="3.30.500.10">
    <property type="entry name" value="MHC class I-like antigen recognition-like"/>
    <property type="match status" value="1"/>
</dbReference>
<dbReference type="InterPro" id="IPR050208">
    <property type="entry name" value="MHC_class-I_related"/>
</dbReference>
<keyword evidence="4" id="KW-1015">Disulfide bond</keyword>
<dbReference type="GO" id="GO:0005615">
    <property type="term" value="C:extracellular space"/>
    <property type="evidence" value="ECO:0007669"/>
    <property type="project" value="TreeGrafter"/>
</dbReference>
<dbReference type="SUPFAM" id="SSF54452">
    <property type="entry name" value="MHC antigen-recognition domain"/>
    <property type="match status" value="1"/>
</dbReference>
<evidence type="ECO:0000256" key="6">
    <source>
        <dbReference type="RuleBase" id="RU004439"/>
    </source>
</evidence>
<dbReference type="InterPro" id="IPR007110">
    <property type="entry name" value="Ig-like_dom"/>
</dbReference>
<dbReference type="PROSITE" id="PS00290">
    <property type="entry name" value="IG_MHC"/>
    <property type="match status" value="1"/>
</dbReference>
<reference evidence="8" key="2">
    <citation type="submission" date="2025-09" db="UniProtKB">
        <authorList>
            <consortium name="Ensembl"/>
        </authorList>
    </citation>
    <scope>IDENTIFICATION</scope>
</reference>
<keyword evidence="9" id="KW-1185">Reference proteome</keyword>
<dbReference type="InterPro" id="IPR011161">
    <property type="entry name" value="MHC_I-like_Ag-recog"/>
</dbReference>
<evidence type="ECO:0000256" key="5">
    <source>
        <dbReference type="ARBA" id="ARBA00023180"/>
    </source>
</evidence>
<dbReference type="Gene3D" id="2.60.40.10">
    <property type="entry name" value="Immunoglobulins"/>
    <property type="match status" value="1"/>
</dbReference>
<dbReference type="InterPro" id="IPR001039">
    <property type="entry name" value="MHC_I_a_a1/a2"/>
</dbReference>
<comment type="subcellular location">
    <subcellularLocation>
        <location evidence="1">Membrane</location>
    </subcellularLocation>
</comment>
<name>A0A8C3FE00_CHRPI</name>
<keyword evidence="5" id="KW-0325">Glycoprotein</keyword>
<dbReference type="InterPro" id="IPR037055">
    <property type="entry name" value="MHC_I-like_Ag-recog_sf"/>
</dbReference>